<evidence type="ECO:0000313" key="5">
    <source>
        <dbReference type="Proteomes" id="UP000278143"/>
    </source>
</evidence>
<dbReference type="InterPro" id="IPR001810">
    <property type="entry name" value="F-box_dom"/>
</dbReference>
<reference evidence="5" key="1">
    <citation type="journal article" date="2018" name="Nat. Microbiol.">
        <title>Leveraging single-cell genomics to expand the fungal tree of life.</title>
        <authorList>
            <person name="Ahrendt S.R."/>
            <person name="Quandt C.A."/>
            <person name="Ciobanu D."/>
            <person name="Clum A."/>
            <person name="Salamov A."/>
            <person name="Andreopoulos B."/>
            <person name="Cheng J.F."/>
            <person name="Woyke T."/>
            <person name="Pelin A."/>
            <person name="Henrissat B."/>
            <person name="Reynolds N.K."/>
            <person name="Benny G.L."/>
            <person name="Smith M.E."/>
            <person name="James T.Y."/>
            <person name="Grigoriev I.V."/>
        </authorList>
    </citation>
    <scope>NUCLEOTIDE SEQUENCE [LARGE SCALE GENOMIC DNA]</scope>
    <source>
        <strain evidence="5">Benny S71-1</strain>
    </source>
</reference>
<protein>
    <recommendedName>
        <fullName evidence="3">F-box domain-containing protein</fullName>
    </recommendedName>
</protein>
<dbReference type="PROSITE" id="PS50181">
    <property type="entry name" value="FBOX"/>
    <property type="match status" value="1"/>
</dbReference>
<dbReference type="OrthoDB" id="10454272at2759"/>
<dbReference type="InterPro" id="IPR036047">
    <property type="entry name" value="F-box-like_dom_sf"/>
</dbReference>
<dbReference type="CDD" id="cd09917">
    <property type="entry name" value="F-box_SF"/>
    <property type="match status" value="1"/>
</dbReference>
<dbReference type="EMBL" id="KZ990815">
    <property type="protein sequence ID" value="RKP23623.1"/>
    <property type="molecule type" value="Genomic_DNA"/>
</dbReference>
<evidence type="ECO:0000313" key="4">
    <source>
        <dbReference type="EMBL" id="RKP23623.1"/>
    </source>
</evidence>
<dbReference type="AlphaFoldDB" id="A0A4P9YUC6"/>
<gene>
    <name evidence="4" type="ORF">SYNPS1DRAFT_30619</name>
</gene>
<feature type="signal peptide" evidence="2">
    <location>
        <begin position="1"/>
        <end position="23"/>
    </location>
</feature>
<feature type="region of interest" description="Disordered" evidence="1">
    <location>
        <begin position="27"/>
        <end position="47"/>
    </location>
</feature>
<dbReference type="SUPFAM" id="SSF81383">
    <property type="entry name" value="F-box domain"/>
    <property type="match status" value="1"/>
</dbReference>
<sequence>MTMKSICFSTSLVGMLLAHYAMAFPSSDPTTAESPSQTSTGWMPRLKSSYNNREYPTLFGAPELLQDTMPSTFKNSNDDIQLKSLAKKSPEDLPQEIKEQVAQYLNTSDLGYAAQASKGLRELALADEDYRKRVYIRMIVSIIIV</sequence>
<dbReference type="Proteomes" id="UP000278143">
    <property type="component" value="Unassembled WGS sequence"/>
</dbReference>
<evidence type="ECO:0000256" key="1">
    <source>
        <dbReference type="SAM" id="MobiDB-lite"/>
    </source>
</evidence>
<feature type="compositionally biased region" description="Polar residues" evidence="1">
    <location>
        <begin position="27"/>
        <end position="41"/>
    </location>
</feature>
<feature type="chain" id="PRO_5020735982" description="F-box domain-containing protein" evidence="2">
    <location>
        <begin position="24"/>
        <end position="145"/>
    </location>
</feature>
<evidence type="ECO:0000256" key="2">
    <source>
        <dbReference type="SAM" id="SignalP"/>
    </source>
</evidence>
<evidence type="ECO:0000259" key="3">
    <source>
        <dbReference type="PROSITE" id="PS50181"/>
    </source>
</evidence>
<keyword evidence="5" id="KW-1185">Reference proteome</keyword>
<feature type="domain" description="F-box" evidence="3">
    <location>
        <begin position="87"/>
        <end position="133"/>
    </location>
</feature>
<keyword evidence="2" id="KW-0732">Signal</keyword>
<name>A0A4P9YUC6_9FUNG</name>
<accession>A0A4P9YUC6</accession>
<proteinExistence type="predicted"/>
<dbReference type="Pfam" id="PF12937">
    <property type="entry name" value="F-box-like"/>
    <property type="match status" value="1"/>
</dbReference>
<organism evidence="4 5">
    <name type="scientific">Syncephalis pseudoplumigaleata</name>
    <dbReference type="NCBI Taxonomy" id="1712513"/>
    <lineage>
        <taxon>Eukaryota</taxon>
        <taxon>Fungi</taxon>
        <taxon>Fungi incertae sedis</taxon>
        <taxon>Zoopagomycota</taxon>
        <taxon>Zoopagomycotina</taxon>
        <taxon>Zoopagomycetes</taxon>
        <taxon>Zoopagales</taxon>
        <taxon>Piptocephalidaceae</taxon>
        <taxon>Syncephalis</taxon>
    </lineage>
</organism>